<protein>
    <submittedName>
        <fullName evidence="5">Sugar ABC transporter substrate-binding protein</fullName>
    </submittedName>
</protein>
<evidence type="ECO:0000259" key="4">
    <source>
        <dbReference type="Pfam" id="PF13407"/>
    </source>
</evidence>
<comment type="subcellular location">
    <subcellularLocation>
        <location evidence="1">Cell envelope</location>
    </subcellularLocation>
</comment>
<dbReference type="InterPro" id="IPR028082">
    <property type="entry name" value="Peripla_BP_I"/>
</dbReference>
<dbReference type="InterPro" id="IPR025997">
    <property type="entry name" value="SBP_2_dom"/>
</dbReference>
<proteinExistence type="inferred from homology"/>
<gene>
    <name evidence="5" type="ORF">IAB98_10650</name>
</gene>
<organism evidence="5 6">
    <name type="scientific">Candidatus Egerieimonas intestinavium</name>
    <dbReference type="NCBI Taxonomy" id="2840777"/>
    <lineage>
        <taxon>Bacteria</taxon>
        <taxon>Bacillati</taxon>
        <taxon>Bacillota</taxon>
        <taxon>Clostridia</taxon>
        <taxon>Lachnospirales</taxon>
        <taxon>Lachnospiraceae</taxon>
        <taxon>Lachnospiraceae incertae sedis</taxon>
        <taxon>Candidatus Egerieimonas</taxon>
    </lineage>
</organism>
<dbReference type="GO" id="GO:0030288">
    <property type="term" value="C:outer membrane-bounded periplasmic space"/>
    <property type="evidence" value="ECO:0007669"/>
    <property type="project" value="TreeGrafter"/>
</dbReference>
<evidence type="ECO:0000256" key="1">
    <source>
        <dbReference type="ARBA" id="ARBA00004196"/>
    </source>
</evidence>
<dbReference type="PROSITE" id="PS51257">
    <property type="entry name" value="PROKAR_LIPOPROTEIN"/>
    <property type="match status" value="1"/>
</dbReference>
<evidence type="ECO:0000256" key="3">
    <source>
        <dbReference type="SAM" id="SignalP"/>
    </source>
</evidence>
<feature type="domain" description="Periplasmic binding protein" evidence="4">
    <location>
        <begin position="57"/>
        <end position="311"/>
    </location>
</feature>
<evidence type="ECO:0000313" key="5">
    <source>
        <dbReference type="EMBL" id="HIR93863.1"/>
    </source>
</evidence>
<dbReference type="PANTHER" id="PTHR30036">
    <property type="entry name" value="D-XYLOSE-BINDING PERIPLASMIC PROTEIN"/>
    <property type="match status" value="1"/>
</dbReference>
<keyword evidence="3" id="KW-0732">Signal</keyword>
<dbReference type="GO" id="GO:0030246">
    <property type="term" value="F:carbohydrate binding"/>
    <property type="evidence" value="ECO:0007669"/>
    <property type="project" value="TreeGrafter"/>
</dbReference>
<accession>A0A9D1EL37</accession>
<dbReference type="Proteomes" id="UP000886841">
    <property type="component" value="Unassembled WGS sequence"/>
</dbReference>
<sequence>MKNVWKKTISAMLCAGMVLSMAACGSKEDSAAKDDSTAKGEAEASGDEEYKVLYVSRNQADTFAARLSSDFQKYWESTYKDKFSFDIQDAQADSDKENQIIEQAITAGYDAIIVQPNDSDSQTPYVKQGVEAGVKMLTTNAGIRDIDGASWIDADPYEQGKVIAELAVEKVPQNAKVAIMSCNPGNLHTESRLQAYKDIFVAERPDVEIVAEKICAQSDQATFMQTMEDWVQAYGKIDAVLTIGDDLAKACYEVVKDDPTFAETQYYAVDANPDALLRIKAGQQTATVMQDTQELAQKNLDAAYQLLTGEKDMVEETIETILITEENVDEYIEKYIEIGIITQEEYDAVK</sequence>
<comment type="similarity">
    <text evidence="2">Belongs to the bacterial solute-binding protein 2 family.</text>
</comment>
<dbReference type="PANTHER" id="PTHR30036:SF7">
    <property type="entry name" value="ABC TRANSPORTER PERIPLASMIC-BINDING PROTEIN YPHF"/>
    <property type="match status" value="1"/>
</dbReference>
<dbReference type="SUPFAM" id="SSF53822">
    <property type="entry name" value="Periplasmic binding protein-like I"/>
    <property type="match status" value="1"/>
</dbReference>
<name>A0A9D1EL37_9FIRM</name>
<dbReference type="AlphaFoldDB" id="A0A9D1EL37"/>
<dbReference type="EMBL" id="DVHU01000095">
    <property type="protein sequence ID" value="HIR93863.1"/>
    <property type="molecule type" value="Genomic_DNA"/>
</dbReference>
<feature type="signal peptide" evidence="3">
    <location>
        <begin position="1"/>
        <end position="22"/>
    </location>
</feature>
<evidence type="ECO:0000313" key="6">
    <source>
        <dbReference type="Proteomes" id="UP000886841"/>
    </source>
</evidence>
<comment type="caution">
    <text evidence="5">The sequence shown here is derived from an EMBL/GenBank/DDBJ whole genome shotgun (WGS) entry which is preliminary data.</text>
</comment>
<dbReference type="Gene3D" id="3.40.50.2300">
    <property type="match status" value="2"/>
</dbReference>
<dbReference type="CDD" id="cd01536">
    <property type="entry name" value="PBP1_ABC_sugar_binding-like"/>
    <property type="match status" value="1"/>
</dbReference>
<reference evidence="5" key="2">
    <citation type="journal article" date="2021" name="PeerJ">
        <title>Extensive microbial diversity within the chicken gut microbiome revealed by metagenomics and culture.</title>
        <authorList>
            <person name="Gilroy R."/>
            <person name="Ravi A."/>
            <person name="Getino M."/>
            <person name="Pursley I."/>
            <person name="Horton D.L."/>
            <person name="Alikhan N.F."/>
            <person name="Baker D."/>
            <person name="Gharbi K."/>
            <person name="Hall N."/>
            <person name="Watson M."/>
            <person name="Adriaenssens E.M."/>
            <person name="Foster-Nyarko E."/>
            <person name="Jarju S."/>
            <person name="Secka A."/>
            <person name="Antonio M."/>
            <person name="Oren A."/>
            <person name="Chaudhuri R.R."/>
            <person name="La Ragione R."/>
            <person name="Hildebrand F."/>
            <person name="Pallen M.J."/>
        </authorList>
    </citation>
    <scope>NUCLEOTIDE SEQUENCE</scope>
    <source>
        <strain evidence="5">ChiSxjej1B13-7041</strain>
    </source>
</reference>
<evidence type="ECO:0000256" key="2">
    <source>
        <dbReference type="ARBA" id="ARBA00007639"/>
    </source>
</evidence>
<feature type="chain" id="PRO_5039356740" evidence="3">
    <location>
        <begin position="23"/>
        <end position="350"/>
    </location>
</feature>
<dbReference type="Pfam" id="PF13407">
    <property type="entry name" value="Peripla_BP_4"/>
    <property type="match status" value="1"/>
</dbReference>
<dbReference type="InterPro" id="IPR050555">
    <property type="entry name" value="Bact_Solute-Bind_Prot2"/>
</dbReference>
<reference evidence="5" key="1">
    <citation type="submission" date="2020-10" db="EMBL/GenBank/DDBJ databases">
        <authorList>
            <person name="Gilroy R."/>
        </authorList>
    </citation>
    <scope>NUCLEOTIDE SEQUENCE</scope>
    <source>
        <strain evidence="5">ChiSxjej1B13-7041</strain>
    </source>
</reference>